<proteinExistence type="predicted"/>
<keyword evidence="2" id="KW-0418">Kinase</keyword>
<dbReference type="PANTHER" id="PTHR45569:SF1">
    <property type="entry name" value="SENSOR PROTEIN KDPD"/>
    <property type="match status" value="1"/>
</dbReference>
<evidence type="ECO:0000259" key="5">
    <source>
        <dbReference type="Pfam" id="PF02702"/>
    </source>
</evidence>
<protein>
    <recommendedName>
        <fullName evidence="5">Signal transduction histidine kinase osmosensitive K+ channel sensor N-terminal domain-containing protein</fullName>
    </recommendedName>
</protein>
<dbReference type="EMBL" id="BAABDJ010000040">
    <property type="protein sequence ID" value="GAA4019635.1"/>
    <property type="molecule type" value="Genomic_DNA"/>
</dbReference>
<feature type="region of interest" description="Disordered" evidence="4">
    <location>
        <begin position="92"/>
        <end position="165"/>
    </location>
</feature>
<dbReference type="RefSeq" id="WP_345075097.1">
    <property type="nucleotide sequence ID" value="NZ_BAABDJ010000040.1"/>
</dbReference>
<evidence type="ECO:0000256" key="3">
    <source>
        <dbReference type="ARBA" id="ARBA00023012"/>
    </source>
</evidence>
<dbReference type="PANTHER" id="PTHR45569">
    <property type="entry name" value="SENSOR PROTEIN KDPD"/>
    <property type="match status" value="1"/>
</dbReference>
<keyword evidence="3" id="KW-0902">Two-component regulatory system</keyword>
<evidence type="ECO:0000256" key="2">
    <source>
        <dbReference type="ARBA" id="ARBA00022777"/>
    </source>
</evidence>
<dbReference type="Proteomes" id="UP001500567">
    <property type="component" value="Unassembled WGS sequence"/>
</dbReference>
<comment type="caution">
    <text evidence="6">The sequence shown here is derived from an EMBL/GenBank/DDBJ whole genome shotgun (WGS) entry which is preliminary data.</text>
</comment>
<dbReference type="InterPro" id="IPR027417">
    <property type="entry name" value="P-loop_NTPase"/>
</dbReference>
<organism evidence="6 7">
    <name type="scientific">Hymenobacter fastidiosus</name>
    <dbReference type="NCBI Taxonomy" id="486264"/>
    <lineage>
        <taxon>Bacteria</taxon>
        <taxon>Pseudomonadati</taxon>
        <taxon>Bacteroidota</taxon>
        <taxon>Cytophagia</taxon>
        <taxon>Cytophagales</taxon>
        <taxon>Hymenobacteraceae</taxon>
        <taxon>Hymenobacter</taxon>
    </lineage>
</organism>
<feature type="domain" description="Signal transduction histidine kinase osmosensitive K+ channel sensor N-terminal" evidence="5">
    <location>
        <begin position="24"/>
        <end position="93"/>
    </location>
</feature>
<evidence type="ECO:0000256" key="1">
    <source>
        <dbReference type="ARBA" id="ARBA00022679"/>
    </source>
</evidence>
<reference evidence="7" key="1">
    <citation type="journal article" date="2019" name="Int. J. Syst. Evol. Microbiol.">
        <title>The Global Catalogue of Microorganisms (GCM) 10K type strain sequencing project: providing services to taxonomists for standard genome sequencing and annotation.</title>
        <authorList>
            <consortium name="The Broad Institute Genomics Platform"/>
            <consortium name="The Broad Institute Genome Sequencing Center for Infectious Disease"/>
            <person name="Wu L."/>
            <person name="Ma J."/>
        </authorList>
    </citation>
    <scope>NUCLEOTIDE SEQUENCE [LARGE SCALE GENOMIC DNA]</scope>
    <source>
        <strain evidence="7">JCM 17224</strain>
    </source>
</reference>
<sequence>MTPADNPLRDQSAERFLRLVQERRRGRLRVYIGLAAGGGKTSRMLLEARDLRAHAVDVVLGYGETHGRPGTVVQPRKLPQVPRKTLFYKGRAYAQGPPAGPPPPAHCRSSAWGGANTGAADGIRTQGNGYLLAEHRPGSASRIKRMRETSSQAQGRRTPPRAAIP</sequence>
<name>A0ABP7T1D7_9BACT</name>
<evidence type="ECO:0000313" key="7">
    <source>
        <dbReference type="Proteomes" id="UP001500567"/>
    </source>
</evidence>
<dbReference type="InterPro" id="IPR003852">
    <property type="entry name" value="Sig_transdc_His_kinase_KdpD_N"/>
</dbReference>
<evidence type="ECO:0000256" key="4">
    <source>
        <dbReference type="SAM" id="MobiDB-lite"/>
    </source>
</evidence>
<keyword evidence="1" id="KW-0808">Transferase</keyword>
<accession>A0ABP7T1D7</accession>
<dbReference type="InterPro" id="IPR052023">
    <property type="entry name" value="Histidine_kinase_KdpD"/>
</dbReference>
<gene>
    <name evidence="6" type="ORF">GCM10022408_37150</name>
</gene>
<keyword evidence="7" id="KW-1185">Reference proteome</keyword>
<dbReference type="Gene3D" id="3.40.50.300">
    <property type="entry name" value="P-loop containing nucleotide triphosphate hydrolases"/>
    <property type="match status" value="1"/>
</dbReference>
<evidence type="ECO:0000313" key="6">
    <source>
        <dbReference type="EMBL" id="GAA4019635.1"/>
    </source>
</evidence>
<dbReference type="Pfam" id="PF02702">
    <property type="entry name" value="KdpD"/>
    <property type="match status" value="1"/>
</dbReference>